<dbReference type="EMBL" id="CABVMM010000026">
    <property type="protein sequence ID" value="VVV02551.1"/>
    <property type="molecule type" value="Genomic_DNA"/>
</dbReference>
<protein>
    <submittedName>
        <fullName evidence="1">Uncharacterized protein</fullName>
    </submittedName>
</protein>
<keyword evidence="2" id="KW-1185">Reference proteome</keyword>
<dbReference type="Proteomes" id="UP000356253">
    <property type="component" value="Unassembled WGS sequence"/>
</dbReference>
<proteinExistence type="predicted"/>
<accession>A0AC61YDG1</accession>
<name>A0AC61YDG1_9FLAO</name>
<gene>
    <name evidence="1" type="ORF">FVB9532_03851</name>
</gene>
<comment type="caution">
    <text evidence="1">The sequence shown here is derived from an EMBL/GenBank/DDBJ whole genome shotgun (WGS) entry which is preliminary data.</text>
</comment>
<evidence type="ECO:0000313" key="1">
    <source>
        <dbReference type="EMBL" id="VVV02551.1"/>
    </source>
</evidence>
<evidence type="ECO:0000313" key="2">
    <source>
        <dbReference type="Proteomes" id="UP000356253"/>
    </source>
</evidence>
<sequence>MRIMLYFTIFTFILSCRTEQNVDNEIMNCLMSKIDEGSEINSDIFLKNLKQMEKVLIDEGYLNDLDKEGYVNLIKNISSKNKNDLILLTDTLDDKIPYFKNLSLSLVTFWYKACLFEFLNDNSEANSLRKRIEHFQKLEMSGFNNTQLLVSYIDVVNFNNKKDRLFLLCLIYNHIYNQ</sequence>
<reference evidence="1" key="1">
    <citation type="submission" date="2019-09" db="EMBL/GenBank/DDBJ databases">
        <authorList>
            <person name="Rodrigo-Torres L."/>
            <person name="Arahal R. D."/>
            <person name="Lucena T."/>
        </authorList>
    </citation>
    <scope>NUCLEOTIDE SEQUENCE</scope>
    <source>
        <strain evidence="1">ISS653</strain>
    </source>
</reference>
<organism evidence="1 2">
    <name type="scientific">Mesonia oceanica</name>
    <dbReference type="NCBI Taxonomy" id="2687242"/>
    <lineage>
        <taxon>Bacteria</taxon>
        <taxon>Pseudomonadati</taxon>
        <taxon>Bacteroidota</taxon>
        <taxon>Flavobacteriia</taxon>
        <taxon>Flavobacteriales</taxon>
        <taxon>Flavobacteriaceae</taxon>
        <taxon>Mesonia</taxon>
    </lineage>
</organism>